<evidence type="ECO:0000313" key="1">
    <source>
        <dbReference type="EMBL" id="KAJ8669978.1"/>
    </source>
</evidence>
<dbReference type="Proteomes" id="UP001239111">
    <property type="component" value="Chromosome 3"/>
</dbReference>
<name>A0ACC2NGQ1_9HYME</name>
<organism evidence="1 2">
    <name type="scientific">Eretmocerus hayati</name>
    <dbReference type="NCBI Taxonomy" id="131215"/>
    <lineage>
        <taxon>Eukaryota</taxon>
        <taxon>Metazoa</taxon>
        <taxon>Ecdysozoa</taxon>
        <taxon>Arthropoda</taxon>
        <taxon>Hexapoda</taxon>
        <taxon>Insecta</taxon>
        <taxon>Pterygota</taxon>
        <taxon>Neoptera</taxon>
        <taxon>Endopterygota</taxon>
        <taxon>Hymenoptera</taxon>
        <taxon>Apocrita</taxon>
        <taxon>Proctotrupomorpha</taxon>
        <taxon>Chalcidoidea</taxon>
        <taxon>Aphelinidae</taxon>
        <taxon>Aphelininae</taxon>
        <taxon>Eretmocerus</taxon>
    </lineage>
</organism>
<protein>
    <submittedName>
        <fullName evidence="1">Uncharacterized protein</fullName>
    </submittedName>
</protein>
<proteinExistence type="predicted"/>
<dbReference type="EMBL" id="CM056743">
    <property type="protein sequence ID" value="KAJ8669978.1"/>
    <property type="molecule type" value="Genomic_DNA"/>
</dbReference>
<keyword evidence="2" id="KW-1185">Reference proteome</keyword>
<evidence type="ECO:0000313" key="2">
    <source>
        <dbReference type="Proteomes" id="UP001239111"/>
    </source>
</evidence>
<reference evidence="1" key="1">
    <citation type="submission" date="2023-04" db="EMBL/GenBank/DDBJ databases">
        <title>A chromosome-level genome assembly of the parasitoid wasp Eretmocerus hayati.</title>
        <authorList>
            <person name="Zhong Y."/>
            <person name="Liu S."/>
            <person name="Liu Y."/>
        </authorList>
    </citation>
    <scope>NUCLEOTIDE SEQUENCE</scope>
    <source>
        <strain evidence="1">ZJU_SS_LIU_2023</strain>
    </source>
</reference>
<gene>
    <name evidence="1" type="ORF">QAD02_001237</name>
</gene>
<accession>A0ACC2NGQ1</accession>
<sequence>MTSRELEQLQSMQHIFVDRRHRRKKSSSAAIRHPPTKNVSAELFSDIEMNNNNRSPCMKWMRISQRTKLGYRCSSCPYFSVRKSNVGRHFDRKHIELKKPKKCTVCCKVFKTKGEYHDHENQHQTPLSNNSVEDEMCVPSSRQSEINSKMDTQNNNDIHTESLELDYNGDSEHSSIDENSCPSTNQLPWSSTSTDVYLLSKKYQPAERDAVMALLLLHCPDYYLRHENLW</sequence>
<comment type="caution">
    <text evidence="1">The sequence shown here is derived from an EMBL/GenBank/DDBJ whole genome shotgun (WGS) entry which is preliminary data.</text>
</comment>